<sequence>MSTPHHDAGVVPQQIDRLARLTYGFLANGARVTPLQREVLPHEHAQLVGCLVQLGPGDVPVHAHQVEPRITCQFDIAPHLLGCGLRQRSARGGKVGALGEQALAVDGEDPVLHGNFPKPGTQSSAIALLSVDDHFHHHIGEVLLAEAPWPPECWVAHIERPVNLVHTAGNGAGFLPQHLAVD</sequence>
<accession>A0A6J7PJX9</accession>
<proteinExistence type="predicted"/>
<organism evidence="1">
    <name type="scientific">freshwater metagenome</name>
    <dbReference type="NCBI Taxonomy" id="449393"/>
    <lineage>
        <taxon>unclassified sequences</taxon>
        <taxon>metagenomes</taxon>
        <taxon>ecological metagenomes</taxon>
    </lineage>
</organism>
<dbReference type="AlphaFoldDB" id="A0A6J7PJX9"/>
<evidence type="ECO:0000313" key="1">
    <source>
        <dbReference type="EMBL" id="CAB5005746.1"/>
    </source>
</evidence>
<dbReference type="EMBL" id="CAFBOL010000088">
    <property type="protein sequence ID" value="CAB5005746.1"/>
    <property type="molecule type" value="Genomic_DNA"/>
</dbReference>
<reference evidence="1" key="1">
    <citation type="submission" date="2020-05" db="EMBL/GenBank/DDBJ databases">
        <authorList>
            <person name="Chiriac C."/>
            <person name="Salcher M."/>
            <person name="Ghai R."/>
            <person name="Kavagutti S V."/>
        </authorList>
    </citation>
    <scope>NUCLEOTIDE SEQUENCE</scope>
</reference>
<gene>
    <name evidence="1" type="ORF">UFOPK3931_02512</name>
</gene>
<protein>
    <submittedName>
        <fullName evidence="1">Unannotated protein</fullName>
    </submittedName>
</protein>
<name>A0A6J7PJX9_9ZZZZ</name>